<reference evidence="1" key="2">
    <citation type="submission" date="2020-11" db="EMBL/GenBank/DDBJ databases">
        <authorList>
            <person name="McCartney M.A."/>
            <person name="Auch B."/>
            <person name="Kono T."/>
            <person name="Mallez S."/>
            <person name="Becker A."/>
            <person name="Gohl D.M."/>
            <person name="Silverstein K.A.T."/>
            <person name="Koren S."/>
            <person name="Bechman K.B."/>
            <person name="Herman A."/>
            <person name="Abrahante J.E."/>
            <person name="Garbe J."/>
        </authorList>
    </citation>
    <scope>NUCLEOTIDE SEQUENCE</scope>
    <source>
        <strain evidence="1">Duluth1</strain>
        <tissue evidence="1">Whole animal</tissue>
    </source>
</reference>
<protein>
    <recommendedName>
        <fullName evidence="3">Sulfotransferase</fullName>
    </recommendedName>
</protein>
<organism evidence="1 2">
    <name type="scientific">Dreissena polymorpha</name>
    <name type="common">Zebra mussel</name>
    <name type="synonym">Mytilus polymorpha</name>
    <dbReference type="NCBI Taxonomy" id="45954"/>
    <lineage>
        <taxon>Eukaryota</taxon>
        <taxon>Metazoa</taxon>
        <taxon>Spiralia</taxon>
        <taxon>Lophotrochozoa</taxon>
        <taxon>Mollusca</taxon>
        <taxon>Bivalvia</taxon>
        <taxon>Autobranchia</taxon>
        <taxon>Heteroconchia</taxon>
        <taxon>Euheterodonta</taxon>
        <taxon>Imparidentia</taxon>
        <taxon>Neoheterodontei</taxon>
        <taxon>Myida</taxon>
        <taxon>Dreissenoidea</taxon>
        <taxon>Dreissenidae</taxon>
        <taxon>Dreissena</taxon>
    </lineage>
</organism>
<name>A0A9D3Z3Q7_DREPO</name>
<reference evidence="1" key="1">
    <citation type="journal article" date="2019" name="bioRxiv">
        <title>The Genome of the Zebra Mussel, Dreissena polymorpha: A Resource for Invasive Species Research.</title>
        <authorList>
            <person name="McCartney M.A."/>
            <person name="Auch B."/>
            <person name="Kono T."/>
            <person name="Mallez S."/>
            <person name="Zhang Y."/>
            <person name="Obille A."/>
            <person name="Becker A."/>
            <person name="Abrahante J.E."/>
            <person name="Garbe J."/>
            <person name="Badalamenti J.P."/>
            <person name="Herman A."/>
            <person name="Mangelson H."/>
            <person name="Liachko I."/>
            <person name="Sullivan S."/>
            <person name="Sone E.D."/>
            <person name="Koren S."/>
            <person name="Silverstein K.A.T."/>
            <person name="Beckman K.B."/>
            <person name="Gohl D.M."/>
        </authorList>
    </citation>
    <scope>NUCLEOTIDE SEQUENCE</scope>
    <source>
        <strain evidence="1">Duluth1</strain>
        <tissue evidence="1">Whole animal</tissue>
    </source>
</reference>
<evidence type="ECO:0000313" key="1">
    <source>
        <dbReference type="EMBL" id="KAH3712320.1"/>
    </source>
</evidence>
<accession>A0A9D3Z3Q7</accession>
<comment type="caution">
    <text evidence="1">The sequence shown here is derived from an EMBL/GenBank/DDBJ whole genome shotgun (WGS) entry which is preliminary data.</text>
</comment>
<dbReference type="AlphaFoldDB" id="A0A9D3Z3Q7"/>
<evidence type="ECO:0008006" key="3">
    <source>
        <dbReference type="Google" id="ProtNLM"/>
    </source>
</evidence>
<evidence type="ECO:0000313" key="2">
    <source>
        <dbReference type="Proteomes" id="UP000828390"/>
    </source>
</evidence>
<dbReference type="EMBL" id="JAIWYP010000014">
    <property type="protein sequence ID" value="KAH3712320.1"/>
    <property type="molecule type" value="Genomic_DNA"/>
</dbReference>
<keyword evidence="2" id="KW-1185">Reference proteome</keyword>
<dbReference type="Proteomes" id="UP000828390">
    <property type="component" value="Unassembled WGS sequence"/>
</dbReference>
<sequence length="75" mass="8671">MDFYDLTSWRHIAQNDPRADLPAVTTPRLVHHVNPEVRLILIVRDPVERSAGYSVLSLKTKLRKRCDKSYVNLKG</sequence>
<dbReference type="InterPro" id="IPR027417">
    <property type="entry name" value="P-loop_NTPase"/>
</dbReference>
<gene>
    <name evidence="1" type="ORF">DPMN_072017</name>
</gene>
<proteinExistence type="predicted"/>
<dbReference type="SUPFAM" id="SSF52540">
    <property type="entry name" value="P-loop containing nucleoside triphosphate hydrolases"/>
    <property type="match status" value="1"/>
</dbReference>